<evidence type="ECO:0008006" key="3">
    <source>
        <dbReference type="Google" id="ProtNLM"/>
    </source>
</evidence>
<dbReference type="EMBL" id="LKCW01000056">
    <property type="protein sequence ID" value="KPM41972.1"/>
    <property type="molecule type" value="Genomic_DNA"/>
</dbReference>
<evidence type="ECO:0000313" key="1">
    <source>
        <dbReference type="EMBL" id="KPM41972.1"/>
    </source>
</evidence>
<organism evidence="1 2">
    <name type="scientific">Neonectria ditissima</name>
    <dbReference type="NCBI Taxonomy" id="78410"/>
    <lineage>
        <taxon>Eukaryota</taxon>
        <taxon>Fungi</taxon>
        <taxon>Dikarya</taxon>
        <taxon>Ascomycota</taxon>
        <taxon>Pezizomycotina</taxon>
        <taxon>Sordariomycetes</taxon>
        <taxon>Hypocreomycetidae</taxon>
        <taxon>Hypocreales</taxon>
        <taxon>Nectriaceae</taxon>
        <taxon>Neonectria</taxon>
    </lineage>
</organism>
<dbReference type="CDD" id="cd07822">
    <property type="entry name" value="SRPBCC_4"/>
    <property type="match status" value="1"/>
</dbReference>
<dbReference type="PANTHER" id="PTHR36166:SF1">
    <property type="entry name" value="SRPBCC DOMAIN-CONTAINING PROTEIN"/>
    <property type="match status" value="1"/>
</dbReference>
<dbReference type="STRING" id="78410.A0A0N8H7J8"/>
<dbReference type="AlphaFoldDB" id="A0A0N8H7J8"/>
<dbReference type="InterPro" id="IPR019587">
    <property type="entry name" value="Polyketide_cyclase/dehydratase"/>
</dbReference>
<dbReference type="Gene3D" id="3.30.530.20">
    <property type="match status" value="1"/>
</dbReference>
<proteinExistence type="predicted"/>
<dbReference type="OrthoDB" id="509124at2759"/>
<protein>
    <recommendedName>
        <fullName evidence="3">Activator of Hsp90 ATPase N-terminal domain-containing protein</fullName>
    </recommendedName>
</protein>
<dbReference type="Pfam" id="PF10604">
    <property type="entry name" value="Polyketide_cyc2"/>
    <property type="match status" value="1"/>
</dbReference>
<dbReference type="SUPFAM" id="SSF55961">
    <property type="entry name" value="Bet v1-like"/>
    <property type="match status" value="1"/>
</dbReference>
<sequence length="151" mass="17004">MGQTVSVQAQVEILAPPATVRSIFLDFAQYKNWHQGWDISPVDPGKEPSELKASDTLEVSMHGMTFHPTVTHNSPESFIWEGSVSGLLVGKHQFSFSPSKENPGGTTFIQSEEFRGPLTVLYWPWRNTEHNQPNWEAFNAALKKEAERTSF</sequence>
<dbReference type="InterPro" id="IPR023393">
    <property type="entry name" value="START-like_dom_sf"/>
</dbReference>
<reference evidence="1 2" key="1">
    <citation type="submission" date="2015-09" db="EMBL/GenBank/DDBJ databases">
        <title>Draft genome of a European isolate of the apple canker pathogen Neonectria ditissima.</title>
        <authorList>
            <person name="Gomez-Cortecero A."/>
            <person name="Harrison R.J."/>
            <person name="Armitage A.D."/>
        </authorList>
    </citation>
    <scope>NUCLEOTIDE SEQUENCE [LARGE SCALE GENOMIC DNA]</scope>
    <source>
        <strain evidence="1 2">R09/05</strain>
    </source>
</reference>
<keyword evidence="2" id="KW-1185">Reference proteome</keyword>
<evidence type="ECO:0000313" key="2">
    <source>
        <dbReference type="Proteomes" id="UP000050424"/>
    </source>
</evidence>
<accession>A0A0N8H7J8</accession>
<gene>
    <name evidence="1" type="ORF">AK830_g4576</name>
</gene>
<dbReference type="PANTHER" id="PTHR36166">
    <property type="entry name" value="CHROMOSOME 9, WHOLE GENOME SHOTGUN SEQUENCE"/>
    <property type="match status" value="1"/>
</dbReference>
<comment type="caution">
    <text evidence="1">The sequence shown here is derived from an EMBL/GenBank/DDBJ whole genome shotgun (WGS) entry which is preliminary data.</text>
</comment>
<name>A0A0N8H7J8_9HYPO</name>
<dbReference type="Proteomes" id="UP000050424">
    <property type="component" value="Unassembled WGS sequence"/>
</dbReference>